<dbReference type="AlphaFoldDB" id="A0A0R1RRP2"/>
<evidence type="ECO:0000259" key="8">
    <source>
        <dbReference type="PROSITE" id="PS51101"/>
    </source>
</evidence>
<comment type="subcellular location">
    <subcellularLocation>
        <location evidence="1">Cytoplasm</location>
    </subcellularLocation>
</comment>
<keyword evidence="2" id="KW-0813">Transport</keyword>
<dbReference type="RefSeq" id="WP_025083703.1">
    <property type="nucleotide sequence ID" value="NZ_AZEX01000043.1"/>
</dbReference>
<keyword evidence="7" id="KW-0418">Kinase</keyword>
<reference evidence="9 10" key="1">
    <citation type="journal article" date="2015" name="Genome Announc.">
        <title>Expanding the biotechnology potential of lactobacilli through comparative genomics of 213 strains and associated genera.</title>
        <authorList>
            <person name="Sun Z."/>
            <person name="Harris H.M."/>
            <person name="McCann A."/>
            <person name="Guo C."/>
            <person name="Argimon S."/>
            <person name="Zhang W."/>
            <person name="Yang X."/>
            <person name="Jeffery I.B."/>
            <person name="Cooney J.C."/>
            <person name="Kagawa T.F."/>
            <person name="Liu W."/>
            <person name="Song Y."/>
            <person name="Salvetti E."/>
            <person name="Wrobel A."/>
            <person name="Rasinkangas P."/>
            <person name="Parkhill J."/>
            <person name="Rea M.C."/>
            <person name="O'Sullivan O."/>
            <person name="Ritari J."/>
            <person name="Douillard F.P."/>
            <person name="Paul Ross R."/>
            <person name="Yang R."/>
            <person name="Briner A.E."/>
            <person name="Felis G.E."/>
            <person name="de Vos W.M."/>
            <person name="Barrangou R."/>
            <person name="Klaenhammer T.R."/>
            <person name="Caufield P.W."/>
            <person name="Cui Y."/>
            <person name="Zhang H."/>
            <person name="O'Toole P.W."/>
        </authorList>
    </citation>
    <scope>NUCLEOTIDE SEQUENCE [LARGE SCALE GENOMIC DNA]</scope>
    <source>
        <strain evidence="9 10">DSM 14340</strain>
    </source>
</reference>
<dbReference type="eggNOG" id="COG3444">
    <property type="taxonomic scope" value="Bacteria"/>
</dbReference>
<dbReference type="EMBL" id="AZEX01000043">
    <property type="protein sequence ID" value="KRL59686.1"/>
    <property type="molecule type" value="Genomic_DNA"/>
</dbReference>
<dbReference type="OrthoDB" id="9788818at2"/>
<dbReference type="InterPro" id="IPR004720">
    <property type="entry name" value="PTS_IIB_sorbose-sp"/>
</dbReference>
<evidence type="ECO:0000313" key="9">
    <source>
        <dbReference type="EMBL" id="KRL59686.1"/>
    </source>
</evidence>
<organism evidence="9 10">
    <name type="scientific">Latilactobacillus fuchuensis DSM 14340 = JCM 11249</name>
    <dbReference type="NCBI Taxonomy" id="1423747"/>
    <lineage>
        <taxon>Bacteria</taxon>
        <taxon>Bacillati</taxon>
        <taxon>Bacillota</taxon>
        <taxon>Bacilli</taxon>
        <taxon>Lactobacillales</taxon>
        <taxon>Lactobacillaceae</taxon>
        <taxon>Latilactobacillus</taxon>
    </lineage>
</organism>
<dbReference type="PROSITE" id="PS51101">
    <property type="entry name" value="PTS_EIIB_TYPE_4"/>
    <property type="match status" value="1"/>
</dbReference>
<dbReference type="Pfam" id="PF03830">
    <property type="entry name" value="PTSIIB_sorb"/>
    <property type="match status" value="1"/>
</dbReference>
<evidence type="ECO:0000256" key="6">
    <source>
        <dbReference type="ARBA" id="ARBA00022683"/>
    </source>
</evidence>
<dbReference type="Gene3D" id="3.40.35.10">
    <property type="entry name" value="Phosphotransferase system, sorbose subfamily IIB component"/>
    <property type="match status" value="1"/>
</dbReference>
<evidence type="ECO:0000256" key="4">
    <source>
        <dbReference type="ARBA" id="ARBA00022597"/>
    </source>
</evidence>
<evidence type="ECO:0000256" key="2">
    <source>
        <dbReference type="ARBA" id="ARBA00022448"/>
    </source>
</evidence>
<feature type="domain" description="PTS EIIB type-4" evidence="8">
    <location>
        <begin position="1"/>
        <end position="163"/>
    </location>
</feature>
<evidence type="ECO:0000256" key="1">
    <source>
        <dbReference type="ARBA" id="ARBA00004496"/>
    </source>
</evidence>
<keyword evidence="5" id="KW-0808">Transferase</keyword>
<dbReference type="GO" id="GO:0008982">
    <property type="term" value="F:protein-N(PI)-phosphohistidine-sugar phosphotransferase activity"/>
    <property type="evidence" value="ECO:0007669"/>
    <property type="project" value="InterPro"/>
</dbReference>
<dbReference type="GO" id="GO:0016301">
    <property type="term" value="F:kinase activity"/>
    <property type="evidence" value="ECO:0007669"/>
    <property type="project" value="UniProtKB-KW"/>
</dbReference>
<dbReference type="GO" id="GO:0009401">
    <property type="term" value="P:phosphoenolpyruvate-dependent sugar phosphotransferase system"/>
    <property type="evidence" value="ECO:0007669"/>
    <property type="project" value="UniProtKB-KW"/>
</dbReference>
<proteinExistence type="predicted"/>
<dbReference type="PATRIC" id="fig|1423747.3.peg.1535"/>
<dbReference type="GO" id="GO:0005737">
    <property type="term" value="C:cytoplasm"/>
    <property type="evidence" value="ECO:0007669"/>
    <property type="project" value="UniProtKB-SubCell"/>
</dbReference>
<gene>
    <name evidence="9" type="ORF">FC69_GL001507</name>
</gene>
<dbReference type="Proteomes" id="UP000051264">
    <property type="component" value="Unassembled WGS sequence"/>
</dbReference>
<accession>A0A0R1RRP2</accession>
<protein>
    <submittedName>
        <fullName evidence="9">PTS system sugar-specific transporter subunit IIB</fullName>
    </submittedName>
</protein>
<comment type="caution">
    <text evidence="9">The sequence shown here is derived from an EMBL/GenBank/DDBJ whole genome shotgun (WGS) entry which is preliminary data.</text>
</comment>
<keyword evidence="4" id="KW-0762">Sugar transport</keyword>
<evidence type="ECO:0000256" key="5">
    <source>
        <dbReference type="ARBA" id="ARBA00022679"/>
    </source>
</evidence>
<dbReference type="InterPro" id="IPR036667">
    <property type="entry name" value="PTS_IIB_sorbose-sp_sf"/>
</dbReference>
<dbReference type="SUPFAM" id="SSF52728">
    <property type="entry name" value="PTS IIb component"/>
    <property type="match status" value="1"/>
</dbReference>
<dbReference type="STRING" id="1423747.FC69_GL001507"/>
<keyword evidence="3" id="KW-0963">Cytoplasm</keyword>
<evidence type="ECO:0000256" key="7">
    <source>
        <dbReference type="ARBA" id="ARBA00022777"/>
    </source>
</evidence>
<evidence type="ECO:0000313" key="10">
    <source>
        <dbReference type="Proteomes" id="UP000051264"/>
    </source>
</evidence>
<evidence type="ECO:0000256" key="3">
    <source>
        <dbReference type="ARBA" id="ARBA00022490"/>
    </source>
</evidence>
<sequence>MTIVCARVDQRLIHGIVVNQWFAELNPKRFMVIDDEVSQNEDLKSSLRLSKPSDTGMSIINTEKAIINFKAGKYDAQRVFVIVKEPKTLLQLSNAGIEIPKVDIGIIFAEDGRTLISKFVSVNAEETQDFQELEEQGSPVNIQYVPADSPIPFAKAISGKNIK</sequence>
<keyword evidence="6" id="KW-0598">Phosphotransferase system</keyword>
<name>A0A0R1RRP2_9LACO</name>